<feature type="domain" description="Cytochrome c" evidence="6">
    <location>
        <begin position="30"/>
        <end position="121"/>
    </location>
</feature>
<keyword evidence="3 4" id="KW-0408">Iron</keyword>
<dbReference type="GO" id="GO:0046872">
    <property type="term" value="F:metal ion binding"/>
    <property type="evidence" value="ECO:0007669"/>
    <property type="project" value="UniProtKB-KW"/>
</dbReference>
<protein>
    <submittedName>
        <fullName evidence="7">Cytochrome c</fullName>
    </submittedName>
</protein>
<evidence type="ECO:0000313" key="8">
    <source>
        <dbReference type="Proteomes" id="UP000712673"/>
    </source>
</evidence>
<comment type="caution">
    <text evidence="7">The sequence shown here is derived from an EMBL/GenBank/DDBJ whole genome shotgun (WGS) entry which is preliminary data.</text>
</comment>
<proteinExistence type="predicted"/>
<dbReference type="AlphaFoldDB" id="A0A938B0R0"/>
<evidence type="ECO:0000256" key="1">
    <source>
        <dbReference type="ARBA" id="ARBA00022617"/>
    </source>
</evidence>
<dbReference type="InterPro" id="IPR036909">
    <property type="entry name" value="Cyt_c-like_dom_sf"/>
</dbReference>
<reference evidence="7" key="1">
    <citation type="submission" date="2019-03" db="EMBL/GenBank/DDBJ databases">
        <title>Lake Tanganyika Metagenome-Assembled Genomes (MAGs).</title>
        <authorList>
            <person name="Tran P."/>
        </authorList>
    </citation>
    <scope>NUCLEOTIDE SEQUENCE</scope>
    <source>
        <strain evidence="7">K_DeepCast_65m_m2_066</strain>
    </source>
</reference>
<dbReference type="GO" id="GO:0009055">
    <property type="term" value="F:electron transfer activity"/>
    <property type="evidence" value="ECO:0007669"/>
    <property type="project" value="InterPro"/>
</dbReference>
<organism evidence="7 8">
    <name type="scientific">Tectimicrobiota bacterium</name>
    <dbReference type="NCBI Taxonomy" id="2528274"/>
    <lineage>
        <taxon>Bacteria</taxon>
        <taxon>Pseudomonadati</taxon>
        <taxon>Nitrospinota/Tectimicrobiota group</taxon>
        <taxon>Candidatus Tectimicrobiota</taxon>
    </lineage>
</organism>
<dbReference type="Gene3D" id="1.10.760.10">
    <property type="entry name" value="Cytochrome c-like domain"/>
    <property type="match status" value="1"/>
</dbReference>
<feature type="chain" id="PRO_5037864998" evidence="5">
    <location>
        <begin position="24"/>
        <end position="128"/>
    </location>
</feature>
<evidence type="ECO:0000256" key="2">
    <source>
        <dbReference type="ARBA" id="ARBA00022723"/>
    </source>
</evidence>
<keyword evidence="1 4" id="KW-0349">Heme</keyword>
<evidence type="ECO:0000256" key="3">
    <source>
        <dbReference type="ARBA" id="ARBA00023004"/>
    </source>
</evidence>
<evidence type="ECO:0000313" key="7">
    <source>
        <dbReference type="EMBL" id="MBM3224052.1"/>
    </source>
</evidence>
<evidence type="ECO:0000256" key="4">
    <source>
        <dbReference type="PROSITE-ProRule" id="PRU00433"/>
    </source>
</evidence>
<dbReference type="EMBL" id="VGLS01000250">
    <property type="protein sequence ID" value="MBM3224052.1"/>
    <property type="molecule type" value="Genomic_DNA"/>
</dbReference>
<evidence type="ECO:0000259" key="6">
    <source>
        <dbReference type="PROSITE" id="PS51007"/>
    </source>
</evidence>
<dbReference type="Proteomes" id="UP000712673">
    <property type="component" value="Unassembled WGS sequence"/>
</dbReference>
<gene>
    <name evidence="7" type="ORF">FJZ47_09650</name>
</gene>
<evidence type="ECO:0000256" key="5">
    <source>
        <dbReference type="SAM" id="SignalP"/>
    </source>
</evidence>
<keyword evidence="5" id="KW-0732">Signal</keyword>
<dbReference type="InterPro" id="IPR009056">
    <property type="entry name" value="Cyt_c-like_dom"/>
</dbReference>
<dbReference type="Pfam" id="PF00034">
    <property type="entry name" value="Cytochrom_C"/>
    <property type="match status" value="1"/>
</dbReference>
<feature type="signal peptide" evidence="5">
    <location>
        <begin position="1"/>
        <end position="23"/>
    </location>
</feature>
<name>A0A938B0R0_UNCTE</name>
<keyword evidence="2 4" id="KW-0479">Metal-binding</keyword>
<dbReference type="SUPFAM" id="SSF46626">
    <property type="entry name" value="Cytochrome c"/>
    <property type="match status" value="1"/>
</dbReference>
<sequence length="128" mass="13333">MPGLVKSTIVSGFVMMMTLGAMAQQASGAGNAEAGGKVYQARCAPCHGPDGKAAIPTAQALNPKPRDHSDGAYMNQLSEEHMTKVVKNGGPAVGKSPIMPAHTDLNDQQIADVVAFMRTLAVPPYSKQ</sequence>
<accession>A0A938B0R0</accession>
<dbReference type="GO" id="GO:0020037">
    <property type="term" value="F:heme binding"/>
    <property type="evidence" value="ECO:0007669"/>
    <property type="project" value="InterPro"/>
</dbReference>
<dbReference type="PROSITE" id="PS51007">
    <property type="entry name" value="CYTC"/>
    <property type="match status" value="1"/>
</dbReference>